<dbReference type="Proteomes" id="UP001139012">
    <property type="component" value="Unassembled WGS sequence"/>
</dbReference>
<dbReference type="EMBL" id="JAKLUA010000007">
    <property type="protein sequence ID" value="MCG2669771.1"/>
    <property type="molecule type" value="Genomic_DNA"/>
</dbReference>
<dbReference type="PANTHER" id="PTHR41930">
    <property type="entry name" value="UPF0200 PROTEIN MJ1399"/>
    <property type="match status" value="1"/>
</dbReference>
<keyword evidence="1" id="KW-0378">Hydrolase</keyword>
<organism evidence="3 4">
    <name type="scientific">Bradyrhizobium zhengyangense</name>
    <dbReference type="NCBI Taxonomy" id="2911009"/>
    <lineage>
        <taxon>Bacteria</taxon>
        <taxon>Pseudomonadati</taxon>
        <taxon>Pseudomonadota</taxon>
        <taxon>Alphaproteobacteria</taxon>
        <taxon>Hyphomicrobiales</taxon>
        <taxon>Nitrobacteraceae</taxon>
        <taxon>Bradyrhizobium</taxon>
    </lineage>
</organism>
<evidence type="ECO:0000313" key="3">
    <source>
        <dbReference type="EMBL" id="MCG2669771.1"/>
    </source>
</evidence>
<gene>
    <name evidence="3" type="ORF">L6637_22660</name>
</gene>
<dbReference type="Pfam" id="PF01725">
    <property type="entry name" value="Ham1p_like"/>
    <property type="match status" value="1"/>
</dbReference>
<keyword evidence="4" id="KW-1185">Reference proteome</keyword>
<dbReference type="PANTHER" id="PTHR41930:SF1">
    <property type="entry name" value="DEPHOSPHO-COA KINASE"/>
    <property type="match status" value="1"/>
</dbReference>
<dbReference type="SUPFAM" id="SSF52540">
    <property type="entry name" value="P-loop containing nucleoside triphosphate hydrolases"/>
    <property type="match status" value="1"/>
</dbReference>
<proteinExistence type="predicted"/>
<evidence type="ECO:0000256" key="2">
    <source>
        <dbReference type="ARBA" id="ARBA00023080"/>
    </source>
</evidence>
<reference evidence="3" key="1">
    <citation type="submission" date="2022-01" db="EMBL/GenBank/DDBJ databases">
        <title>Genome sequnece data of strain Bradyrhizobium sp. nov.</title>
        <authorList>
            <person name="Zhang J."/>
        </authorList>
    </citation>
    <scope>NUCLEOTIDE SEQUENCE</scope>
    <source>
        <strain evidence="3">WYCCWR 12774</strain>
    </source>
</reference>
<dbReference type="InterPro" id="IPR027417">
    <property type="entry name" value="P-loop_NTPase"/>
</dbReference>
<dbReference type="Gene3D" id="3.40.50.300">
    <property type="entry name" value="P-loop containing nucleotide triphosphate hydrolases"/>
    <property type="match status" value="1"/>
</dbReference>
<keyword evidence="2" id="KW-0546">Nucleotide metabolism</keyword>
<evidence type="ECO:0000313" key="4">
    <source>
        <dbReference type="Proteomes" id="UP001139012"/>
    </source>
</evidence>
<evidence type="ECO:0000256" key="1">
    <source>
        <dbReference type="ARBA" id="ARBA00022801"/>
    </source>
</evidence>
<comment type="caution">
    <text evidence="3">The sequence shown here is derived from an EMBL/GenBank/DDBJ whole genome shotgun (WGS) entry which is preliminary data.</text>
</comment>
<dbReference type="Gene3D" id="3.90.950.10">
    <property type="match status" value="1"/>
</dbReference>
<dbReference type="SUPFAM" id="SSF52972">
    <property type="entry name" value="ITPase-like"/>
    <property type="match status" value="1"/>
</dbReference>
<dbReference type="RefSeq" id="WP_237864450.1">
    <property type="nucleotide sequence ID" value="NZ_JAKLTZ010000007.1"/>
</dbReference>
<dbReference type="InterPro" id="IPR029001">
    <property type="entry name" value="ITPase-like_fam"/>
</dbReference>
<protein>
    <submittedName>
        <fullName evidence="3">Xanthosine triphosphate pyrophosphatase</fullName>
    </submittedName>
</protein>
<accession>A0ABS9LRY1</accession>
<sequence length="526" mass="60108">MKRPRPHYGNAFEYDRVLNVFFYTSNTEKLLQARLLFMRHGYELRNFRGKREPYNEDYELGTTGLLSRAIDQVKAEFGVRSIFFVEDTSVRIEAFSGPNDFPGLAVKEWFPQVTFEQVDKQLRQKGNDRRAKVNSDIALYIPTLKSPLFFHGETVGRIADTSPTFEPSVQYPWLTSKTFNGWIIPEGSTKRLGEMEFEESLHYDFRSKALTELLSTLELLNAGINLRPNFYTTRRAVNPYPEQLSLIEEPDRQVILVIGAKCSGKTTFSDYMANYESVRVYEASTVLRGIGQETGVIPSNSEEALVFLSEIGWDSVARKIADYIDKDDARLNVVTGLRTPEELLFLRRRFPSARVVLIDADQRIRFERHIKRARDGDLTTIKSFSAEDEKQRMFGTLRLASDIAEITIINEGTHNQYCQKIEDVIRQILQTARSTGPRENRALSELHRSLRALITIGLAATCEEISALTGELGAPVRKYNTNRALKTVPEFAQRIERKGAKLRYQPTARSLSLLALLDLLVGLDRR</sequence>
<dbReference type="InterPro" id="IPR002637">
    <property type="entry name" value="RdgB/HAM1"/>
</dbReference>
<name>A0ABS9LRY1_9BRAD</name>